<evidence type="ECO:0000256" key="2">
    <source>
        <dbReference type="ARBA" id="ARBA00022801"/>
    </source>
</evidence>
<dbReference type="InterPro" id="IPR003593">
    <property type="entry name" value="AAA+_ATPase"/>
</dbReference>
<dbReference type="STRING" id="1121301.SAMN02745912_03229"/>
<dbReference type="GO" id="GO:0016787">
    <property type="term" value="F:hydrolase activity"/>
    <property type="evidence" value="ECO:0007669"/>
    <property type="project" value="UniProtKB-KW"/>
</dbReference>
<dbReference type="OrthoDB" id="9806951at2"/>
<dbReference type="InterPro" id="IPR027417">
    <property type="entry name" value="P-loop_NTPase"/>
</dbReference>
<evidence type="ECO:0000256" key="3">
    <source>
        <dbReference type="ARBA" id="ARBA00022806"/>
    </source>
</evidence>
<dbReference type="AlphaFoldDB" id="A0A1M6S9G2"/>
<dbReference type="GO" id="GO:0003677">
    <property type="term" value="F:DNA binding"/>
    <property type="evidence" value="ECO:0007669"/>
    <property type="project" value="UniProtKB-KW"/>
</dbReference>
<evidence type="ECO:0000256" key="5">
    <source>
        <dbReference type="ARBA" id="ARBA00023125"/>
    </source>
</evidence>
<dbReference type="SMART" id="SM00382">
    <property type="entry name" value="AAA"/>
    <property type="match status" value="1"/>
</dbReference>
<dbReference type="InterPro" id="IPR002789">
    <property type="entry name" value="HerA_central"/>
</dbReference>
<reference evidence="8 9" key="1">
    <citation type="submission" date="2016-11" db="EMBL/GenBank/DDBJ databases">
        <authorList>
            <person name="Jaros S."/>
            <person name="Januszkiewicz K."/>
            <person name="Wedrychowicz H."/>
        </authorList>
    </citation>
    <scope>NUCLEOTIDE SEQUENCE [LARGE SCALE GENOMIC DNA]</scope>
    <source>
        <strain evidence="8 9">DSM 15212</strain>
    </source>
</reference>
<sequence>MMNKPFDHNYFIGYVNHVNPQFVKVHFPSSVLLNKFIFSGEEFNGGLIGDFVTIEGENYGFIGKILELDLPEKERLGLSEKAFQSSDFHPTAKVEILLSFDYFNYKEINKGLDCYPNIGSKVFVCPSEFIQDYLIRFGNKNYKDEPIMEIGTLTSNRNTTVIISQQALLSRHCAIVGTTGGGKSWSVARIIQHLKENGSKAILIDPTGEYLNLVDENTVSFNLGEDSFFHYEKLTVEDIFFLLKPAGRVQQPKLLEAIRSLKAYRIDEREGINELNEFKVDGIIKKAGKDRRKYDRFCYTNIEKIENGLLTFDIANLPRQITEECIYDSDKYDDKKYGGRNENDVSNCVSLISRASNLLNTGLFKELFGFDKDPIEESELTSIINKFLGDKDKGLLRISFEKVGFQFQAREIIANAIGKYMLTLARTMKFKENPIVLILDEAHQFLNNKVVDDYFENSSLTAFDQIAKECRKYGLFLCIATQMPRDIPVGTLSQMGTFLVHRLINYNDKESIRHACSSANSSVLSFLPVLGEGEAILTGIDFPMPLTIKINKPKLVPDSKTPRFKMKS</sequence>
<dbReference type="Pfam" id="PF05872">
    <property type="entry name" value="HerA_C"/>
    <property type="match status" value="1"/>
</dbReference>
<dbReference type="GO" id="GO:0005524">
    <property type="term" value="F:ATP binding"/>
    <property type="evidence" value="ECO:0007669"/>
    <property type="project" value="UniProtKB-KW"/>
</dbReference>
<dbReference type="Gene3D" id="3.40.50.300">
    <property type="entry name" value="P-loop containing nucleotide triphosphate hydrolases"/>
    <property type="match status" value="2"/>
</dbReference>
<dbReference type="SUPFAM" id="SSF52540">
    <property type="entry name" value="P-loop containing nucleoside triphosphate hydrolases"/>
    <property type="match status" value="1"/>
</dbReference>
<evidence type="ECO:0000259" key="7">
    <source>
        <dbReference type="SMART" id="SM00382"/>
    </source>
</evidence>
<keyword evidence="3" id="KW-0347">Helicase</keyword>
<dbReference type="PANTHER" id="PTHR42957:SF1">
    <property type="entry name" value="HELICASE MJ1565-RELATED"/>
    <property type="match status" value="1"/>
</dbReference>
<proteinExistence type="predicted"/>
<dbReference type="PANTHER" id="PTHR42957">
    <property type="entry name" value="HELICASE MJ1565-RELATED"/>
    <property type="match status" value="1"/>
</dbReference>
<gene>
    <name evidence="8" type="ORF">SAMN02745912_03229</name>
</gene>
<feature type="domain" description="AAA+ ATPase" evidence="7">
    <location>
        <begin position="169"/>
        <end position="508"/>
    </location>
</feature>
<keyword evidence="2" id="KW-0378">Hydrolase</keyword>
<organism evidence="8 9">
    <name type="scientific">Paramaledivibacter caminithermalis (strain DSM 15212 / CIP 107654 / DViRD3)</name>
    <name type="common">Clostridium caminithermale</name>
    <dbReference type="NCBI Taxonomy" id="1121301"/>
    <lineage>
        <taxon>Bacteria</taxon>
        <taxon>Bacillati</taxon>
        <taxon>Bacillota</taxon>
        <taxon>Clostridia</taxon>
        <taxon>Peptostreptococcales</taxon>
        <taxon>Caminicellaceae</taxon>
        <taxon>Paramaledivibacter</taxon>
    </lineage>
</organism>
<evidence type="ECO:0000313" key="9">
    <source>
        <dbReference type="Proteomes" id="UP000184465"/>
    </source>
</evidence>
<dbReference type="InterPro" id="IPR033186">
    <property type="entry name" value="HerA_C"/>
</dbReference>
<dbReference type="Proteomes" id="UP000184465">
    <property type="component" value="Unassembled WGS sequence"/>
</dbReference>
<dbReference type="RefSeq" id="WP_106406522.1">
    <property type="nucleotide sequence ID" value="NZ_FRAG01000057.1"/>
</dbReference>
<accession>A0A1M6S9G2</accession>
<keyword evidence="9" id="KW-1185">Reference proteome</keyword>
<dbReference type="Pfam" id="PF01935">
    <property type="entry name" value="DUF87"/>
    <property type="match status" value="1"/>
</dbReference>
<dbReference type="InterPro" id="IPR008571">
    <property type="entry name" value="HerA-like"/>
</dbReference>
<keyword evidence="5" id="KW-0238">DNA-binding</keyword>
<protein>
    <recommendedName>
        <fullName evidence="7">AAA+ ATPase domain-containing protein</fullName>
    </recommendedName>
</protein>
<keyword evidence="1" id="KW-0547">Nucleotide-binding</keyword>
<keyword evidence="4" id="KW-0067">ATP-binding</keyword>
<dbReference type="EMBL" id="FRAG01000057">
    <property type="protein sequence ID" value="SHK41321.1"/>
    <property type="molecule type" value="Genomic_DNA"/>
</dbReference>
<dbReference type="GO" id="GO:0004386">
    <property type="term" value="F:helicase activity"/>
    <property type="evidence" value="ECO:0007669"/>
    <property type="project" value="UniProtKB-KW"/>
</dbReference>
<evidence type="ECO:0000256" key="4">
    <source>
        <dbReference type="ARBA" id="ARBA00022840"/>
    </source>
</evidence>
<evidence type="ECO:0000256" key="1">
    <source>
        <dbReference type="ARBA" id="ARBA00022741"/>
    </source>
</evidence>
<evidence type="ECO:0000256" key="6">
    <source>
        <dbReference type="ARBA" id="ARBA00023235"/>
    </source>
</evidence>
<evidence type="ECO:0000313" key="8">
    <source>
        <dbReference type="EMBL" id="SHK41321.1"/>
    </source>
</evidence>
<keyword evidence="6" id="KW-0413">Isomerase</keyword>
<name>A0A1M6S9G2_PARC5</name>